<dbReference type="PANTHER" id="PTHR12778:SF10">
    <property type="entry name" value="MAJOR FACILITATOR SUPERFAMILY DOMAIN-CONTAINING PROTEIN 3"/>
    <property type="match status" value="1"/>
</dbReference>
<dbReference type="AlphaFoldDB" id="A0A1H3XW67"/>
<evidence type="ECO:0000256" key="4">
    <source>
        <dbReference type="ARBA" id="ARBA00022989"/>
    </source>
</evidence>
<feature type="transmembrane region" description="Helical" evidence="6">
    <location>
        <begin position="346"/>
        <end position="364"/>
    </location>
</feature>
<name>A0A1H3XW67_9GAMM</name>
<dbReference type="InterPro" id="IPR004752">
    <property type="entry name" value="AmpG_permease/AT-1"/>
</dbReference>
<evidence type="ECO:0000313" key="7">
    <source>
        <dbReference type="EMBL" id="SEA03699.1"/>
    </source>
</evidence>
<evidence type="ECO:0000256" key="2">
    <source>
        <dbReference type="ARBA" id="ARBA00022448"/>
    </source>
</evidence>
<feature type="transmembrane region" description="Helical" evidence="6">
    <location>
        <begin position="103"/>
        <end position="124"/>
    </location>
</feature>
<evidence type="ECO:0000256" key="6">
    <source>
        <dbReference type="SAM" id="Phobius"/>
    </source>
</evidence>
<accession>A0A1H3XW67</accession>
<evidence type="ECO:0000256" key="1">
    <source>
        <dbReference type="ARBA" id="ARBA00004141"/>
    </source>
</evidence>
<evidence type="ECO:0000256" key="5">
    <source>
        <dbReference type="ARBA" id="ARBA00023136"/>
    </source>
</evidence>
<keyword evidence="5 6" id="KW-0472">Membrane</keyword>
<reference evidence="8" key="1">
    <citation type="submission" date="2016-10" db="EMBL/GenBank/DDBJ databases">
        <authorList>
            <person name="Varghese N."/>
            <person name="Submissions S."/>
        </authorList>
    </citation>
    <scope>NUCLEOTIDE SEQUENCE [LARGE SCALE GENOMIC DNA]</scope>
    <source>
        <strain evidence="8">DSM 11526</strain>
    </source>
</reference>
<proteinExistence type="predicted"/>
<feature type="transmembrane region" description="Helical" evidence="6">
    <location>
        <begin position="220"/>
        <end position="242"/>
    </location>
</feature>
<dbReference type="RefSeq" id="WP_091821922.1">
    <property type="nucleotide sequence ID" value="NZ_FNRJ01000001.1"/>
</dbReference>
<evidence type="ECO:0000313" key="8">
    <source>
        <dbReference type="Proteomes" id="UP000242469"/>
    </source>
</evidence>
<evidence type="ECO:0000256" key="3">
    <source>
        <dbReference type="ARBA" id="ARBA00022692"/>
    </source>
</evidence>
<dbReference type="GO" id="GO:0022857">
    <property type="term" value="F:transmembrane transporter activity"/>
    <property type="evidence" value="ECO:0007669"/>
    <property type="project" value="InterPro"/>
</dbReference>
<dbReference type="STRING" id="1122198.SAMN02745729_101289"/>
<dbReference type="InterPro" id="IPR011701">
    <property type="entry name" value="MFS"/>
</dbReference>
<organism evidence="7 8">
    <name type="scientific">Marinobacterium iners DSM 11526</name>
    <dbReference type="NCBI Taxonomy" id="1122198"/>
    <lineage>
        <taxon>Bacteria</taxon>
        <taxon>Pseudomonadati</taxon>
        <taxon>Pseudomonadota</taxon>
        <taxon>Gammaproteobacteria</taxon>
        <taxon>Oceanospirillales</taxon>
        <taxon>Oceanospirillaceae</taxon>
        <taxon>Marinobacterium</taxon>
    </lineage>
</organism>
<feature type="transmembrane region" description="Helical" evidence="6">
    <location>
        <begin position="309"/>
        <end position="334"/>
    </location>
</feature>
<comment type="subcellular location">
    <subcellularLocation>
        <location evidence="1">Membrane</location>
        <topology evidence="1">Multi-pass membrane protein</topology>
    </subcellularLocation>
</comment>
<dbReference type="Gene3D" id="1.20.1250.20">
    <property type="entry name" value="MFS general substrate transporter like domains"/>
    <property type="match status" value="1"/>
</dbReference>
<keyword evidence="3 6" id="KW-0812">Transmembrane</keyword>
<dbReference type="Proteomes" id="UP000242469">
    <property type="component" value="Unassembled WGS sequence"/>
</dbReference>
<gene>
    <name evidence="7" type="ORF">SAMN02745729_101289</name>
</gene>
<feature type="transmembrane region" description="Helical" evidence="6">
    <location>
        <begin position="254"/>
        <end position="276"/>
    </location>
</feature>
<feature type="transmembrane region" description="Helical" evidence="6">
    <location>
        <begin position="76"/>
        <end position="97"/>
    </location>
</feature>
<sequence>MSSKTPKSTWCLLASLYTTQYLGLGFLVVALVVILREQGATLGQVSLIYMTGMVWPFKFLWAPIVDRFSIARMGHYRTWLIVMQGGLALAFLGFGQFDPLNDFAVIYSLCLLVALFSATQDIAIDGLACRLLSADERGLGNGIQIAGGLLGNMLGGGAVLLAYPHIGWHGSVVILAVGTCLPLTLLAGFREPGWETPRATGHALIRCVKAFWQQPNGRRWLMLLLVYPISSSLAYALITPILVDAGWRMERIGFSVNIVGSSLGVLAALSTGWLLTRLGRRKVLIGAALVQIPGIAIIALPVFDYTGEMVATLSVGLFFLLYNPAATVLATVMMDHASFERPATDYTFQYSLNMFVAMGMMSAGAALADIFGYAGVLALAVLAAIIAALLSFRYRPMVGALSCTDAVSFPPPVASVIAEEVR</sequence>
<dbReference type="InterPro" id="IPR036259">
    <property type="entry name" value="MFS_trans_sf"/>
</dbReference>
<dbReference type="PANTHER" id="PTHR12778">
    <property type="entry name" value="SOLUTE CARRIER FAMILY 33 ACETYL-COA TRANSPORTER -RELATED"/>
    <property type="match status" value="1"/>
</dbReference>
<keyword evidence="8" id="KW-1185">Reference proteome</keyword>
<dbReference type="EMBL" id="FNRJ01000001">
    <property type="protein sequence ID" value="SEA03699.1"/>
    <property type="molecule type" value="Genomic_DNA"/>
</dbReference>
<feature type="transmembrane region" description="Helical" evidence="6">
    <location>
        <begin position="172"/>
        <end position="189"/>
    </location>
</feature>
<feature type="transmembrane region" description="Helical" evidence="6">
    <location>
        <begin position="145"/>
        <end position="166"/>
    </location>
</feature>
<dbReference type="Pfam" id="PF07690">
    <property type="entry name" value="MFS_1"/>
    <property type="match status" value="1"/>
</dbReference>
<feature type="transmembrane region" description="Helical" evidence="6">
    <location>
        <begin position="283"/>
        <end position="303"/>
    </location>
</feature>
<feature type="transmembrane region" description="Helical" evidence="6">
    <location>
        <begin position="370"/>
        <end position="392"/>
    </location>
</feature>
<dbReference type="OrthoDB" id="9787815at2"/>
<feature type="transmembrane region" description="Helical" evidence="6">
    <location>
        <begin position="12"/>
        <end position="35"/>
    </location>
</feature>
<dbReference type="GO" id="GO:0016020">
    <property type="term" value="C:membrane"/>
    <property type="evidence" value="ECO:0007669"/>
    <property type="project" value="UniProtKB-SubCell"/>
</dbReference>
<keyword evidence="2" id="KW-0813">Transport</keyword>
<feature type="transmembrane region" description="Helical" evidence="6">
    <location>
        <begin position="47"/>
        <end position="64"/>
    </location>
</feature>
<protein>
    <submittedName>
        <fullName evidence="7">Na+/melibiose symporter</fullName>
    </submittedName>
</protein>
<dbReference type="SUPFAM" id="SSF103473">
    <property type="entry name" value="MFS general substrate transporter"/>
    <property type="match status" value="1"/>
</dbReference>
<keyword evidence="4 6" id="KW-1133">Transmembrane helix</keyword>